<organism evidence="15 16">
    <name type="scientific">Amanita muscaria (strain Koide BX008)</name>
    <dbReference type="NCBI Taxonomy" id="946122"/>
    <lineage>
        <taxon>Eukaryota</taxon>
        <taxon>Fungi</taxon>
        <taxon>Dikarya</taxon>
        <taxon>Basidiomycota</taxon>
        <taxon>Agaricomycotina</taxon>
        <taxon>Agaricomycetes</taxon>
        <taxon>Agaricomycetidae</taxon>
        <taxon>Agaricales</taxon>
        <taxon>Pluteineae</taxon>
        <taxon>Amanitaceae</taxon>
        <taxon>Amanita</taxon>
    </lineage>
</organism>
<reference evidence="15 16" key="1">
    <citation type="submission" date="2014-04" db="EMBL/GenBank/DDBJ databases">
        <title>Evolutionary Origins and Diversification of the Mycorrhizal Mutualists.</title>
        <authorList>
            <consortium name="DOE Joint Genome Institute"/>
            <consortium name="Mycorrhizal Genomics Consortium"/>
            <person name="Kohler A."/>
            <person name="Kuo A."/>
            <person name="Nagy L.G."/>
            <person name="Floudas D."/>
            <person name="Copeland A."/>
            <person name="Barry K.W."/>
            <person name="Cichocki N."/>
            <person name="Veneault-Fourrey C."/>
            <person name="LaButti K."/>
            <person name="Lindquist E.A."/>
            <person name="Lipzen A."/>
            <person name="Lundell T."/>
            <person name="Morin E."/>
            <person name="Murat C."/>
            <person name="Riley R."/>
            <person name="Ohm R."/>
            <person name="Sun H."/>
            <person name="Tunlid A."/>
            <person name="Henrissat B."/>
            <person name="Grigoriev I.V."/>
            <person name="Hibbett D.S."/>
            <person name="Martin F."/>
        </authorList>
    </citation>
    <scope>NUCLEOTIDE SEQUENCE [LARGE SCALE GENOMIC DNA]</scope>
    <source>
        <strain evidence="15 16">Koide BX008</strain>
    </source>
</reference>
<evidence type="ECO:0000256" key="6">
    <source>
        <dbReference type="ARBA" id="ARBA00022763"/>
    </source>
</evidence>
<keyword evidence="9" id="KW-0233">DNA recombination</keyword>
<keyword evidence="4" id="KW-0158">Chromosome</keyword>
<evidence type="ECO:0000256" key="4">
    <source>
        <dbReference type="ARBA" id="ARBA00022454"/>
    </source>
</evidence>
<dbReference type="EMBL" id="KN818323">
    <property type="protein sequence ID" value="KIL59060.1"/>
    <property type="molecule type" value="Genomic_DNA"/>
</dbReference>
<evidence type="ECO:0000256" key="5">
    <source>
        <dbReference type="ARBA" id="ARBA00022741"/>
    </source>
</evidence>
<comment type="similarity">
    <text evidence="3">Belongs to the SMC family. SMC6 subfamily.</text>
</comment>
<evidence type="ECO:0000256" key="7">
    <source>
        <dbReference type="ARBA" id="ARBA00022840"/>
    </source>
</evidence>
<gene>
    <name evidence="15" type="ORF">M378DRAFT_85587</name>
</gene>
<dbReference type="GO" id="GO:0005524">
    <property type="term" value="F:ATP binding"/>
    <property type="evidence" value="ECO:0007669"/>
    <property type="project" value="UniProtKB-KW"/>
</dbReference>
<dbReference type="GO" id="GO:0005634">
    <property type="term" value="C:nucleus"/>
    <property type="evidence" value="ECO:0007669"/>
    <property type="project" value="UniProtKB-SubCell"/>
</dbReference>
<evidence type="ECO:0000256" key="8">
    <source>
        <dbReference type="ARBA" id="ARBA00023054"/>
    </source>
</evidence>
<feature type="region of interest" description="Disordered" evidence="13">
    <location>
        <begin position="1"/>
        <end position="91"/>
    </location>
</feature>
<dbReference type="STRING" id="946122.A0A0C2S8H5"/>
<evidence type="ECO:0000256" key="12">
    <source>
        <dbReference type="SAM" id="Coils"/>
    </source>
</evidence>
<dbReference type="OrthoDB" id="10072614at2759"/>
<dbReference type="Gene3D" id="3.40.50.300">
    <property type="entry name" value="P-loop containing nucleotide triphosphate hydrolases"/>
    <property type="match status" value="2"/>
</dbReference>
<feature type="domain" description="RecF/RecN/SMC N-terminal" evidence="14">
    <location>
        <begin position="112"/>
        <end position="1127"/>
    </location>
</feature>
<proteinExistence type="inferred from homology"/>
<evidence type="ECO:0000259" key="14">
    <source>
        <dbReference type="Pfam" id="PF02463"/>
    </source>
</evidence>
<feature type="compositionally biased region" description="Acidic residues" evidence="13">
    <location>
        <begin position="75"/>
        <end position="84"/>
    </location>
</feature>
<evidence type="ECO:0000256" key="9">
    <source>
        <dbReference type="ARBA" id="ARBA00023172"/>
    </source>
</evidence>
<dbReference type="FunCoup" id="A0A0C2S8H5">
    <property type="interactions" value="543"/>
</dbReference>
<dbReference type="HOGENOM" id="CLU_009063_0_0_1"/>
<dbReference type="InParanoid" id="A0A0C2S8H5"/>
<keyword evidence="16" id="KW-1185">Reference proteome</keyword>
<keyword evidence="5" id="KW-0547">Nucleotide-binding</keyword>
<evidence type="ECO:0000313" key="15">
    <source>
        <dbReference type="EMBL" id="KIL59060.1"/>
    </source>
</evidence>
<comment type="subcellular location">
    <subcellularLocation>
        <location evidence="2">Chromosome</location>
    </subcellularLocation>
    <subcellularLocation>
        <location evidence="1">Nucleus</location>
    </subcellularLocation>
</comment>
<keyword evidence="11" id="KW-0539">Nucleus</keyword>
<dbReference type="GO" id="GO:0030915">
    <property type="term" value="C:Smc5-Smc6 complex"/>
    <property type="evidence" value="ECO:0007669"/>
    <property type="project" value="TreeGrafter"/>
</dbReference>
<dbReference type="InterPro" id="IPR003395">
    <property type="entry name" value="RecF/RecN/SMC_N"/>
</dbReference>
<dbReference type="GO" id="GO:0000724">
    <property type="term" value="P:double-strand break repair via homologous recombination"/>
    <property type="evidence" value="ECO:0007669"/>
    <property type="project" value="TreeGrafter"/>
</dbReference>
<evidence type="ECO:0000256" key="2">
    <source>
        <dbReference type="ARBA" id="ARBA00004286"/>
    </source>
</evidence>
<dbReference type="InterPro" id="IPR027417">
    <property type="entry name" value="P-loop_NTPase"/>
</dbReference>
<keyword evidence="8 12" id="KW-0175">Coiled coil</keyword>
<evidence type="ECO:0000256" key="1">
    <source>
        <dbReference type="ARBA" id="ARBA00004123"/>
    </source>
</evidence>
<keyword evidence="6" id="KW-0227">DNA damage</keyword>
<evidence type="ECO:0000256" key="11">
    <source>
        <dbReference type="ARBA" id="ARBA00023242"/>
    </source>
</evidence>
<dbReference type="SUPFAM" id="SSF52540">
    <property type="entry name" value="P-loop containing nucleoside triphosphate hydrolases"/>
    <property type="match status" value="2"/>
</dbReference>
<evidence type="ECO:0000313" key="16">
    <source>
        <dbReference type="Proteomes" id="UP000054549"/>
    </source>
</evidence>
<dbReference type="PANTHER" id="PTHR19306">
    <property type="entry name" value="STRUCTURAL MAINTENANCE OF CHROMOSOMES 5,6 SMC5, SMC6"/>
    <property type="match status" value="1"/>
</dbReference>
<dbReference type="PANTHER" id="PTHR19306:SF6">
    <property type="entry name" value="STRUCTURAL MAINTENANCE OF CHROMOSOMES PROTEIN 6"/>
    <property type="match status" value="1"/>
</dbReference>
<evidence type="ECO:0000256" key="10">
    <source>
        <dbReference type="ARBA" id="ARBA00023204"/>
    </source>
</evidence>
<dbReference type="Gene3D" id="1.10.287.1490">
    <property type="match status" value="1"/>
</dbReference>
<feature type="compositionally biased region" description="Basic and acidic residues" evidence="13">
    <location>
        <begin position="39"/>
        <end position="49"/>
    </location>
</feature>
<feature type="coiled-coil region" evidence="12">
    <location>
        <begin position="734"/>
        <end position="846"/>
    </location>
</feature>
<evidence type="ECO:0000256" key="3">
    <source>
        <dbReference type="ARBA" id="ARBA00006793"/>
    </source>
</evidence>
<name>A0A0C2S8H5_AMAMK</name>
<dbReference type="Proteomes" id="UP000054549">
    <property type="component" value="Unassembled WGS sequence"/>
</dbReference>
<evidence type="ECO:0000256" key="13">
    <source>
        <dbReference type="SAM" id="MobiDB-lite"/>
    </source>
</evidence>
<keyword evidence="7" id="KW-0067">ATP-binding</keyword>
<feature type="coiled-coil region" evidence="12">
    <location>
        <begin position="307"/>
        <end position="534"/>
    </location>
</feature>
<keyword evidence="10" id="KW-0234">DNA repair</keyword>
<dbReference type="GO" id="GO:0035861">
    <property type="term" value="C:site of double-strand break"/>
    <property type="evidence" value="ECO:0007669"/>
    <property type="project" value="TreeGrafter"/>
</dbReference>
<accession>A0A0C2S8H5</accession>
<dbReference type="GO" id="GO:0003684">
    <property type="term" value="F:damaged DNA binding"/>
    <property type="evidence" value="ECO:0007669"/>
    <property type="project" value="TreeGrafter"/>
</dbReference>
<feature type="coiled-coil region" evidence="12">
    <location>
        <begin position="882"/>
        <end position="982"/>
    </location>
</feature>
<dbReference type="GO" id="GO:0003697">
    <property type="term" value="F:single-stranded DNA binding"/>
    <property type="evidence" value="ECO:0007669"/>
    <property type="project" value="TreeGrafter"/>
</dbReference>
<dbReference type="Pfam" id="PF02463">
    <property type="entry name" value="SMC_N"/>
    <property type="match status" value="1"/>
</dbReference>
<dbReference type="AlphaFoldDB" id="A0A0C2S8H5"/>
<protein>
    <recommendedName>
        <fullName evidence="14">RecF/RecN/SMC N-terminal domain-containing protein</fullName>
    </recommendedName>
</protein>
<sequence>MAKRRVNSGSDDENSPSQSETPASKRAKTHQNGVQPSSSKDKGKNKATDIEIEIGDGEHQSDVEEETPVNKVTQEDQEADEEKFEQEHGDKIRQSLDAKRQTQGGVAEHGIIESVELNQFMCHKLLTFQFGPQINFIIGKTFCGKSAVLSAIAVALGGKANSTGRGSGIKSFIKEGQSCAEVTISIKNQGDEAYKPKEYGKSIVITRRFTKDGQTSWKIKSKDNRVVSTKREELAAICDHMNIQVDNPLNILTQDAARQFLSASHPSDKYKFFLKGTQLQQLSEEYDLCYEHINQTAKVLARKREAIPDLRSSLREATARYEEANRAREQKKRADELTKELAWAHVKTKEQEVVQKEEDLAKLNHKLPKIEKELLDARAAFEVVTDEIAKLEQDFRALGNMNDMNEQKQDLQKAMRENKVRRQQLNSDLQQMDISMKQLENQVLGYEKQIQEEALRMEKHTHAKREEAQRSLEQARQAVAAADSLKDQLGTERRELEQANLTLSNSFREDDMRVNELRDSVQRCQSIIEQCKQNDNDKYVAYGKHIKVLLDKIKTMRWHGEPPLGPLGIHVNAKEPEKWGNVLRYHLAQFLTAFAVTDARDRPVLKKMLNDSGNQNTLIVIYERDMFDFSRGELPEHVLTVHRALRVTDDYVLRILVNLAQIERIALAQTRREGDHTLRELRGGQAWTSDGFLVRVFPEGGVSSTKLDNMARGNALLLTGRDTDAEIQHHTMEMRRFEEELVAATSALSQKKKEWNDRKAQIDELQKRHRAAEDALRKAKNELNRLQQDANEALPANLAALEAAKQEAKQEQESIRAQFQAAMAQKATLEEENSKLTEQFNSIKKHLDGFHHQQSDIKSQIETLAEKRQIQKNNSDHFQNKLNEDMRKVEIAEQAAKVVQEEFTNWRQQALEICEPVENPRSVEVVQRQLESVKNALKEREKRHGASVEDMVVEVNRAKAKLDAVEKELKQMSALNKALKKSLTMRLARWQEFRRHIALRTKLVFQYNLSHRGYFGKILFHHENQTLQLKVQTDDQIATQGTRDKDPRSLSGGEKSFSTICLLLSLWESIGCPLRCLDEFDVFMDPINRRVSMAMMIDSAKGSDKKQYILITPQDMTSITPSNTVRVHRMPDPDRNQGVLRFGS</sequence>